<reference evidence="2" key="1">
    <citation type="submission" date="2015-03" db="EMBL/GenBank/DDBJ databases">
        <title>Allelic Variants of blaVIM Reside on Diverse Mobile Genetic Elements in Gram-negative Clinical Isolates from the USA.</title>
        <authorList>
            <person name="McGann P."/>
            <person name="Snesrud E."/>
            <person name="Ong A.C."/>
            <person name="Clifford R."/>
            <person name="Kwak Y.I."/>
            <person name="Steele E.D."/>
            <person name="Rabinowitz R."/>
            <person name="Waterman P.E."/>
            <person name="Lesho E."/>
        </authorList>
    </citation>
    <scope>NUCLEOTIDE SEQUENCE</scope>
    <source>
        <strain evidence="2">MRSN17626</strain>
        <plasmid evidence="2">pMRVIM0813</plasmid>
    </source>
</reference>
<evidence type="ECO:0000256" key="1">
    <source>
        <dbReference type="SAM" id="SignalP"/>
    </source>
</evidence>
<feature type="signal peptide" evidence="1">
    <location>
        <begin position="1"/>
        <end position="19"/>
    </location>
</feature>
<keyword evidence="2" id="KW-0614">Plasmid</keyword>
<proteinExistence type="predicted"/>
<accession>A0A0G3B708</accession>
<geneLocation type="plasmid" evidence="2">
    <name>pMRVIM0813</name>
</geneLocation>
<feature type="chain" id="PRO_5002551737" evidence="1">
    <location>
        <begin position="20"/>
        <end position="38"/>
    </location>
</feature>
<sequence length="38" mass="4278">MFCLFVVVVSLHKALSVAAARADAAKLNMLLRMRKFKK</sequence>
<evidence type="ECO:0000313" key="2">
    <source>
        <dbReference type="EMBL" id="AKJ19299.1"/>
    </source>
</evidence>
<keyword evidence="1" id="KW-0732">Signal</keyword>
<dbReference type="EMBL" id="KP975077">
    <property type="protein sequence ID" value="AKJ19299.1"/>
    <property type="molecule type" value="Genomic_DNA"/>
</dbReference>
<dbReference type="AlphaFoldDB" id="A0A0G3B708"/>
<protein>
    <submittedName>
        <fullName evidence="2">Uncharacterized protein</fullName>
    </submittedName>
</protein>
<organism evidence="2">
    <name type="scientific">Enterobacter cloacae</name>
    <dbReference type="NCBI Taxonomy" id="550"/>
    <lineage>
        <taxon>Bacteria</taxon>
        <taxon>Pseudomonadati</taxon>
        <taxon>Pseudomonadota</taxon>
        <taxon>Gammaproteobacteria</taxon>
        <taxon>Enterobacterales</taxon>
        <taxon>Enterobacteriaceae</taxon>
        <taxon>Enterobacter</taxon>
        <taxon>Enterobacter cloacae complex</taxon>
    </lineage>
</organism>
<name>A0A0G3B708_ENTCL</name>